<reference evidence="2" key="1">
    <citation type="submission" date="2020-03" db="EMBL/GenBank/DDBJ databases">
        <title>A mixture of massive structural variations and highly conserved coding sequences in Ustilaginoidea virens genome.</title>
        <authorList>
            <person name="Zhang K."/>
            <person name="Zhao Z."/>
            <person name="Zhang Z."/>
            <person name="Li Y."/>
            <person name="Hsiang T."/>
            <person name="Sun W."/>
        </authorList>
    </citation>
    <scope>NUCLEOTIDE SEQUENCE</scope>
    <source>
        <strain evidence="2">UV-8b</strain>
    </source>
</reference>
<dbReference type="AlphaFoldDB" id="A0A8E5HVA6"/>
<organism evidence="2 3">
    <name type="scientific">Ustilaginoidea virens</name>
    <name type="common">Rice false smut fungus</name>
    <name type="synonym">Villosiclava virens</name>
    <dbReference type="NCBI Taxonomy" id="1159556"/>
    <lineage>
        <taxon>Eukaryota</taxon>
        <taxon>Fungi</taxon>
        <taxon>Dikarya</taxon>
        <taxon>Ascomycota</taxon>
        <taxon>Pezizomycotina</taxon>
        <taxon>Sordariomycetes</taxon>
        <taxon>Hypocreomycetidae</taxon>
        <taxon>Hypocreales</taxon>
        <taxon>Clavicipitaceae</taxon>
        <taxon>Ustilaginoidea</taxon>
    </lineage>
</organism>
<evidence type="ECO:0008006" key="4">
    <source>
        <dbReference type="Google" id="ProtNLM"/>
    </source>
</evidence>
<proteinExistence type="predicted"/>
<dbReference type="OrthoDB" id="201504at2759"/>
<keyword evidence="1" id="KW-1133">Transmembrane helix</keyword>
<sequence>MFAHLLHITNFRSPLARAIAPCVAAALALQAAAALPSVLARSERFFDLSGSLTFLAVGALSLGLPRLRAAAGAGAALPSWRQVALTAMATAWTARLGIYLFDRITRDGHDARFERLRTQPLRFAASFAMQAAWVSLMLMPVLAVNAVPAAAFAAVPRVVATDAVGLALWAAGMAVEAVADAQKARWLARKRAKQHDEHFFRGGLFSICRFPHYFGEISLWTGLATVAAGVLARGPVQAALGLAGPAGVLATTALAFTAPAFSALLLLKVSGIPLTEARHDERFRDNADYHEWKANTPRLVPRLW</sequence>
<dbReference type="PROSITE" id="PS50244">
    <property type="entry name" value="S5A_REDUCTASE"/>
    <property type="match status" value="1"/>
</dbReference>
<dbReference type="GO" id="GO:0016020">
    <property type="term" value="C:membrane"/>
    <property type="evidence" value="ECO:0007669"/>
    <property type="project" value="TreeGrafter"/>
</dbReference>
<dbReference type="InterPro" id="IPR010721">
    <property type="entry name" value="UstE-like"/>
</dbReference>
<name>A0A8E5HVA6_USTVR</name>
<dbReference type="Proteomes" id="UP000027002">
    <property type="component" value="Chromosome 5"/>
</dbReference>
<gene>
    <name evidence="2" type="ORF">UV8b_06209</name>
</gene>
<dbReference type="KEGG" id="uvi:66066986"/>
<dbReference type="Pfam" id="PF06966">
    <property type="entry name" value="DUF1295"/>
    <property type="match status" value="1"/>
</dbReference>
<accession>A0A8E5HVA6</accession>
<dbReference type="RefSeq" id="XP_042999641.1">
    <property type="nucleotide sequence ID" value="XM_043143706.1"/>
</dbReference>
<dbReference type="Gene3D" id="1.20.120.1630">
    <property type="match status" value="1"/>
</dbReference>
<evidence type="ECO:0000313" key="2">
    <source>
        <dbReference type="EMBL" id="QUC21968.1"/>
    </source>
</evidence>
<evidence type="ECO:0000256" key="1">
    <source>
        <dbReference type="SAM" id="Phobius"/>
    </source>
</evidence>
<feature type="transmembrane region" description="Helical" evidence="1">
    <location>
        <begin position="242"/>
        <end position="267"/>
    </location>
</feature>
<protein>
    <recommendedName>
        <fullName evidence="4">Steroid 5-alpha reductase C-terminal domain-containing protein</fullName>
    </recommendedName>
</protein>
<keyword evidence="3" id="KW-1185">Reference proteome</keyword>
<feature type="transmembrane region" description="Helical" evidence="1">
    <location>
        <begin position="217"/>
        <end position="236"/>
    </location>
</feature>
<feature type="transmembrane region" description="Helical" evidence="1">
    <location>
        <begin position="121"/>
        <end position="143"/>
    </location>
</feature>
<dbReference type="EMBL" id="CP072757">
    <property type="protein sequence ID" value="QUC21968.1"/>
    <property type="molecule type" value="Genomic_DNA"/>
</dbReference>
<dbReference type="PANTHER" id="PTHR32251:SF17">
    <property type="entry name" value="STEROID 5-ALPHA REDUCTASE C-TERMINAL DOMAIN-CONTAINING PROTEIN"/>
    <property type="match status" value="1"/>
</dbReference>
<feature type="transmembrane region" description="Helical" evidence="1">
    <location>
        <begin position="163"/>
        <end position="181"/>
    </location>
</feature>
<keyword evidence="1" id="KW-0812">Transmembrane</keyword>
<evidence type="ECO:0000313" key="3">
    <source>
        <dbReference type="Proteomes" id="UP000027002"/>
    </source>
</evidence>
<dbReference type="GeneID" id="66066986"/>
<keyword evidence="1" id="KW-0472">Membrane</keyword>
<dbReference type="PANTHER" id="PTHR32251">
    <property type="entry name" value="3-OXO-5-ALPHA-STEROID 4-DEHYDROGENASE"/>
    <property type="match status" value="1"/>
</dbReference>